<evidence type="ECO:0000256" key="3">
    <source>
        <dbReference type="ARBA" id="ARBA00022598"/>
    </source>
</evidence>
<dbReference type="Gene3D" id="3.40.50.12780">
    <property type="entry name" value="N-terminal domain of ligase-like"/>
    <property type="match status" value="1"/>
</dbReference>
<dbReference type="AlphaFoldDB" id="A0A0F4YM91"/>
<feature type="domain" description="AMP-binding enzyme C-terminal" evidence="8">
    <location>
        <begin position="477"/>
        <end position="563"/>
    </location>
</feature>
<dbReference type="Gene3D" id="3.30.300.30">
    <property type="match status" value="1"/>
</dbReference>
<evidence type="ECO:0000256" key="2">
    <source>
        <dbReference type="ARBA" id="ARBA00006432"/>
    </source>
</evidence>
<evidence type="ECO:0000256" key="4">
    <source>
        <dbReference type="ARBA" id="ARBA00022741"/>
    </source>
</evidence>
<evidence type="ECO:0000259" key="7">
    <source>
        <dbReference type="Pfam" id="PF00501"/>
    </source>
</evidence>
<accession>A0A0F4YM91</accession>
<comment type="caution">
    <text evidence="9">The sequence shown here is derived from an EMBL/GenBank/DDBJ whole genome shotgun (WGS) entry which is preliminary data.</text>
</comment>
<dbReference type="RefSeq" id="XP_013325588.1">
    <property type="nucleotide sequence ID" value="XM_013470134.1"/>
</dbReference>
<dbReference type="EMBL" id="LASV01000397">
    <property type="protein sequence ID" value="KKA18976.1"/>
    <property type="molecule type" value="Genomic_DNA"/>
</dbReference>
<dbReference type="GO" id="GO:0016405">
    <property type="term" value="F:CoA-ligase activity"/>
    <property type="evidence" value="ECO:0007669"/>
    <property type="project" value="TreeGrafter"/>
</dbReference>
<dbReference type="GeneID" id="25319338"/>
<comment type="similarity">
    <text evidence="2">Belongs to the ATP-dependent AMP-binding enzyme family.</text>
</comment>
<keyword evidence="3" id="KW-0436">Ligase</keyword>
<evidence type="ECO:0000259" key="8">
    <source>
        <dbReference type="Pfam" id="PF13193"/>
    </source>
</evidence>
<dbReference type="Pfam" id="PF00501">
    <property type="entry name" value="AMP-binding"/>
    <property type="match status" value="1"/>
</dbReference>
<keyword evidence="6" id="KW-0472">Membrane</keyword>
<dbReference type="GO" id="GO:0005524">
    <property type="term" value="F:ATP binding"/>
    <property type="evidence" value="ECO:0007669"/>
    <property type="project" value="UniProtKB-KW"/>
</dbReference>
<feature type="domain" description="AMP-dependent synthetase/ligase" evidence="7">
    <location>
        <begin position="40"/>
        <end position="430"/>
    </location>
</feature>
<dbReference type="STRING" id="1408163.A0A0F4YM91"/>
<gene>
    <name evidence="9" type="ORF">T310_7062</name>
</gene>
<dbReference type="Proteomes" id="UP000053958">
    <property type="component" value="Unassembled WGS sequence"/>
</dbReference>
<feature type="transmembrane region" description="Helical" evidence="6">
    <location>
        <begin position="96"/>
        <end position="115"/>
    </location>
</feature>
<organism evidence="9 10">
    <name type="scientific">Rasamsonia emersonii (strain ATCC 16479 / CBS 393.64 / IMI 116815)</name>
    <dbReference type="NCBI Taxonomy" id="1408163"/>
    <lineage>
        <taxon>Eukaryota</taxon>
        <taxon>Fungi</taxon>
        <taxon>Dikarya</taxon>
        <taxon>Ascomycota</taxon>
        <taxon>Pezizomycotina</taxon>
        <taxon>Eurotiomycetes</taxon>
        <taxon>Eurotiomycetidae</taxon>
        <taxon>Eurotiales</taxon>
        <taxon>Trichocomaceae</taxon>
        <taxon>Rasamsonia</taxon>
    </lineage>
</organism>
<dbReference type="InterPro" id="IPR042099">
    <property type="entry name" value="ANL_N_sf"/>
</dbReference>
<protein>
    <submittedName>
        <fullName evidence="9">Adenylate-forming enzyme AfeA</fullName>
    </submittedName>
</protein>
<keyword evidence="4" id="KW-0547">Nucleotide-binding</keyword>
<evidence type="ECO:0000256" key="6">
    <source>
        <dbReference type="SAM" id="Phobius"/>
    </source>
</evidence>
<dbReference type="InterPro" id="IPR045851">
    <property type="entry name" value="AMP-bd_C_sf"/>
</dbReference>
<keyword evidence="10" id="KW-1185">Reference proteome</keyword>
<keyword evidence="6" id="KW-0812">Transmembrane</keyword>
<dbReference type="OrthoDB" id="6509636at2759"/>
<dbReference type="PANTHER" id="PTHR24096:SF317">
    <property type="entry name" value="ADENYLATE-FORMING ENZYME AFEA"/>
    <property type="match status" value="1"/>
</dbReference>
<dbReference type="InterPro" id="IPR025110">
    <property type="entry name" value="AMP-bd_C"/>
</dbReference>
<evidence type="ECO:0000313" key="9">
    <source>
        <dbReference type="EMBL" id="KKA18976.1"/>
    </source>
</evidence>
<evidence type="ECO:0000256" key="1">
    <source>
        <dbReference type="ARBA" id="ARBA00005179"/>
    </source>
</evidence>
<dbReference type="InterPro" id="IPR000873">
    <property type="entry name" value="AMP-dep_synth/lig_dom"/>
</dbReference>
<evidence type="ECO:0000256" key="5">
    <source>
        <dbReference type="ARBA" id="ARBA00022840"/>
    </source>
</evidence>
<dbReference type="Pfam" id="PF13193">
    <property type="entry name" value="AMP-binding_C"/>
    <property type="match status" value="1"/>
</dbReference>
<dbReference type="SUPFAM" id="SSF56801">
    <property type="entry name" value="Acetyl-CoA synthetase-like"/>
    <property type="match status" value="1"/>
</dbReference>
<evidence type="ECO:0000313" key="10">
    <source>
        <dbReference type="Proteomes" id="UP000053958"/>
    </source>
</evidence>
<keyword evidence="5" id="KW-0067">ATP-binding</keyword>
<reference evidence="9 10" key="1">
    <citation type="submission" date="2015-04" db="EMBL/GenBank/DDBJ databases">
        <authorList>
            <person name="Heijne W.H."/>
            <person name="Fedorova N.D."/>
            <person name="Nierman W.C."/>
            <person name="Vollebregt A.W."/>
            <person name="Zhao Z."/>
            <person name="Wu L."/>
            <person name="Kumar M."/>
            <person name="Stam H."/>
            <person name="van den Berg M.A."/>
            <person name="Pel H.J."/>
        </authorList>
    </citation>
    <scope>NUCLEOTIDE SEQUENCE [LARGE SCALE GENOMIC DNA]</scope>
    <source>
        <strain evidence="9 10">CBS 393.64</strain>
    </source>
</reference>
<proteinExistence type="inferred from homology"/>
<dbReference type="PANTHER" id="PTHR24096">
    <property type="entry name" value="LONG-CHAIN-FATTY-ACID--COA LIGASE"/>
    <property type="match status" value="1"/>
</dbReference>
<dbReference type="GO" id="GO:0019748">
    <property type="term" value="P:secondary metabolic process"/>
    <property type="evidence" value="ECO:0007669"/>
    <property type="project" value="TreeGrafter"/>
</dbReference>
<sequence length="636" mass="71161">MGAQVSYYMDARPPPHAPVYKDLLSFVFDDRPVEYDEQRPIYIDAENPSWALNARQFRVLVRTLIAGFKAWNLQPGECVLVHLPNNVYPFIRSCRLVLYSAIFYGIIGAGGVYMGTNPRSQPHELQHLLQLAEPKWIITSPDGLPVLREVETLKELSSSQICVLDAYAIARLSQLLLSTQSTTCASQDETDKEMGILNFASLLDHGESDWIRFDEKTAAETTPAAMFTTSGTGGLPKAAILSHHAMVTHHLSIQYPVPYDVTRLMSLPMFHLFGSLWSHIFPIRYGQPLYVLPRFEISQYVRTIYLYRITETYMVPAMVQALNRCSSLALREYLASLRYVGVAGASIDAVSLRRFQDQLHPDAQISQLWGMTEVGVAFQIRYGERDETASIGRLLPNYEIKLLDGQGRAVTADNQPGELYVRGPGTLIGYRGMPPAKDEDGWFRTGDIVCVRGGKFYIVGRAKELIKVRGWQVAPAEIEAVLLKHPEIVDAAVIGVTQKDPQDDTGMVTEAVRAFVVRRKGQHASKLTADEVYWFARRQLASYKALDGGVIFVEDIPRTPSGKIQRYKLAQMNSYREMVSSLMQRFDTVNHGTSVTAGIGSVAIGTSTTSCFVYRIEDSLGVNNILFLHNPIRHNS</sequence>
<keyword evidence="6" id="KW-1133">Transmembrane helix</keyword>
<comment type="pathway">
    <text evidence="1">Secondary metabolite biosynthesis.</text>
</comment>
<name>A0A0F4YM91_RASE3</name>